<dbReference type="Gene3D" id="1.10.472.30">
    <property type="entry name" value="Transcription elongation factor S-II, central domain"/>
    <property type="match status" value="1"/>
</dbReference>
<protein>
    <submittedName>
        <fullName evidence="3">TEAN2-like protein</fullName>
    </submittedName>
</protein>
<evidence type="ECO:0000313" key="3">
    <source>
        <dbReference type="EMBL" id="WAR10874.1"/>
    </source>
</evidence>
<evidence type="ECO:0000259" key="2">
    <source>
        <dbReference type="PROSITE" id="PS51321"/>
    </source>
</evidence>
<reference evidence="3" key="1">
    <citation type="submission" date="2022-11" db="EMBL/GenBank/DDBJ databases">
        <title>Centuries of genome instability and evolution in soft-shell clam transmissible cancer (bioRxiv).</title>
        <authorList>
            <person name="Hart S.F.M."/>
            <person name="Yonemitsu M.A."/>
            <person name="Giersch R.M."/>
            <person name="Beal B.F."/>
            <person name="Arriagada G."/>
            <person name="Davis B.W."/>
            <person name="Ostrander E.A."/>
            <person name="Goff S.P."/>
            <person name="Metzger M.J."/>
        </authorList>
    </citation>
    <scope>NUCLEOTIDE SEQUENCE</scope>
    <source>
        <strain evidence="3">MELC-2E11</strain>
        <tissue evidence="3">Siphon/mantle</tissue>
    </source>
</reference>
<name>A0ABY7EP51_MYAAR</name>
<dbReference type="InterPro" id="IPR036575">
    <property type="entry name" value="TFIIS_cen_dom_sf"/>
</dbReference>
<evidence type="ECO:0000256" key="1">
    <source>
        <dbReference type="SAM" id="MobiDB-lite"/>
    </source>
</evidence>
<feature type="domain" description="TFIIS central" evidence="2">
    <location>
        <begin position="109"/>
        <end position="187"/>
    </location>
</feature>
<dbReference type="EMBL" id="CP111018">
    <property type="protein sequence ID" value="WAR10874.1"/>
    <property type="molecule type" value="Genomic_DNA"/>
</dbReference>
<proteinExistence type="predicted"/>
<dbReference type="Pfam" id="PF07500">
    <property type="entry name" value="TFIIS_M"/>
    <property type="match status" value="1"/>
</dbReference>
<dbReference type="InterPro" id="IPR003618">
    <property type="entry name" value="TFIIS_cen_dom"/>
</dbReference>
<dbReference type="SUPFAM" id="SSF46942">
    <property type="entry name" value="Elongation factor TFIIS domain 2"/>
    <property type="match status" value="1"/>
</dbReference>
<feature type="region of interest" description="Disordered" evidence="1">
    <location>
        <begin position="16"/>
        <end position="35"/>
    </location>
</feature>
<organism evidence="3 4">
    <name type="scientific">Mya arenaria</name>
    <name type="common">Soft-shell clam</name>
    <dbReference type="NCBI Taxonomy" id="6604"/>
    <lineage>
        <taxon>Eukaryota</taxon>
        <taxon>Metazoa</taxon>
        <taxon>Spiralia</taxon>
        <taxon>Lophotrochozoa</taxon>
        <taxon>Mollusca</taxon>
        <taxon>Bivalvia</taxon>
        <taxon>Autobranchia</taxon>
        <taxon>Heteroconchia</taxon>
        <taxon>Euheterodonta</taxon>
        <taxon>Imparidentia</taxon>
        <taxon>Neoheterodontei</taxon>
        <taxon>Myida</taxon>
        <taxon>Myoidea</taxon>
        <taxon>Myidae</taxon>
        <taxon>Mya</taxon>
    </lineage>
</organism>
<dbReference type="PROSITE" id="PS51321">
    <property type="entry name" value="TFIIS_CENTRAL"/>
    <property type="match status" value="1"/>
</dbReference>
<accession>A0ABY7EP51</accession>
<gene>
    <name evidence="3" type="ORF">MAR_035950</name>
</gene>
<dbReference type="Proteomes" id="UP001164746">
    <property type="component" value="Chromosome 7"/>
</dbReference>
<evidence type="ECO:0000313" key="4">
    <source>
        <dbReference type="Proteomes" id="UP001164746"/>
    </source>
</evidence>
<feature type="compositionally biased region" description="Low complexity" evidence="1">
    <location>
        <begin position="16"/>
        <end position="28"/>
    </location>
</feature>
<keyword evidence="4" id="KW-1185">Reference proteome</keyword>
<sequence length="187" mass="21590">MSVYFSFAMDRFVVRNPPASAPSTSSNSKGKPRLKQTTIESLKGVVVVDEVLRHKSRLRLETTSKQEKLTSLVELGKKIPPRHIMQSTKIEHMERPQIEVKCDLKTEKVRTSGKHLLAGALQLEETHQLPQTIERETFHDHRRLISHSYKRTIRNLVFILKHQEDMRSKVTSGEITVTDFVKEHKKS</sequence>